<evidence type="ECO:0000313" key="1">
    <source>
        <dbReference type="EMBL" id="KAJ3552164.1"/>
    </source>
</evidence>
<dbReference type="EMBL" id="JANHOG010000697">
    <property type="protein sequence ID" value="KAJ3552164.1"/>
    <property type="molecule type" value="Genomic_DNA"/>
</dbReference>
<protein>
    <submittedName>
        <fullName evidence="1">Uncharacterized protein</fullName>
    </submittedName>
</protein>
<reference evidence="1" key="1">
    <citation type="submission" date="2022-07" db="EMBL/GenBank/DDBJ databases">
        <title>Genome Sequence of Phlebia brevispora.</title>
        <authorList>
            <person name="Buettner E."/>
        </authorList>
    </citation>
    <scope>NUCLEOTIDE SEQUENCE</scope>
    <source>
        <strain evidence="1">MPL23</strain>
    </source>
</reference>
<sequence length="497" mass="55346">MINGAALKVGDVYKAGARIISVANTNAGKAVKVKGIVSRGDEPVLEVVSSFLYGRTFNDFHNTFELTRSPDYIVELPDEHDSCLRVNSEATLRNKTCYKSVSVSFIRDQSKHLVKVSGDFNFIYVKPYFADLASLSFTIACGMWSSAATERYVETVVAQGRPDRLVSYDVAFVGILSSEELKIGIKHIGMRDGNIVVKVQIANQDGEKMRLHRSGFPGARHGLRALQQISTNFQPMGMTYDTMNKDGNVKIVLLFCRCSVMSTCARSVTASVIHLVAFQDMGLKGFMQKDAAFAGHSLGEYSALASIVGVLPISPLVDVVFYRGITAAEDNQPREQKIYFNEHQTRLDDLVEQLGFQVSRYEFLEADLKEVMECSRRDKAALAAICTGKKVEDHYGEMLEPQTDDSTSRAEKLPQPIGDSALQVTLQAPRCHCGVHRQAHAGSATELQVLLAFRSPTRRRTVRFSWETLNMYRHLQRTQRWATYISKVSSSIVCDSH</sequence>
<dbReference type="Proteomes" id="UP001148662">
    <property type="component" value="Unassembled WGS sequence"/>
</dbReference>
<accession>A0ACC1T3X6</accession>
<gene>
    <name evidence="1" type="ORF">NM688_g4295</name>
</gene>
<comment type="caution">
    <text evidence="1">The sequence shown here is derived from an EMBL/GenBank/DDBJ whole genome shotgun (WGS) entry which is preliminary data.</text>
</comment>
<organism evidence="1 2">
    <name type="scientific">Phlebia brevispora</name>
    <dbReference type="NCBI Taxonomy" id="194682"/>
    <lineage>
        <taxon>Eukaryota</taxon>
        <taxon>Fungi</taxon>
        <taxon>Dikarya</taxon>
        <taxon>Basidiomycota</taxon>
        <taxon>Agaricomycotina</taxon>
        <taxon>Agaricomycetes</taxon>
        <taxon>Polyporales</taxon>
        <taxon>Meruliaceae</taxon>
        <taxon>Phlebia</taxon>
    </lineage>
</organism>
<name>A0ACC1T3X6_9APHY</name>
<proteinExistence type="predicted"/>
<keyword evidence="2" id="KW-1185">Reference proteome</keyword>
<evidence type="ECO:0000313" key="2">
    <source>
        <dbReference type="Proteomes" id="UP001148662"/>
    </source>
</evidence>